<dbReference type="PANTHER" id="PTHR47893:SF1">
    <property type="entry name" value="REGULATORY PROTEIN PCHR"/>
    <property type="match status" value="1"/>
</dbReference>
<name>A0A085ZBF3_FLAHY</name>
<dbReference type="RefSeq" id="WP_035628938.1">
    <property type="nucleotide sequence ID" value="NZ_JBEWQG010000038.1"/>
</dbReference>
<evidence type="ECO:0000313" key="8">
    <source>
        <dbReference type="Proteomes" id="UP000198424"/>
    </source>
</evidence>
<dbReference type="Gene3D" id="1.10.10.60">
    <property type="entry name" value="Homeodomain-like"/>
    <property type="match status" value="1"/>
</dbReference>
<keyword evidence="8" id="KW-1185">Reference proteome</keyword>
<evidence type="ECO:0000259" key="4">
    <source>
        <dbReference type="PROSITE" id="PS01124"/>
    </source>
</evidence>
<reference evidence="6 8" key="2">
    <citation type="submission" date="2016-11" db="EMBL/GenBank/DDBJ databases">
        <title>Whole genomes of Flavobacteriaceae.</title>
        <authorList>
            <person name="Stine C."/>
            <person name="Li C."/>
            <person name="Tadesse D."/>
        </authorList>
    </citation>
    <scope>NUCLEOTIDE SEQUENCE [LARGE SCALE GENOMIC DNA]</scope>
    <source>
        <strain evidence="6 8">ATCC 29551</strain>
    </source>
</reference>
<dbReference type="GO" id="GO:0003700">
    <property type="term" value="F:DNA-binding transcription factor activity"/>
    <property type="evidence" value="ECO:0007669"/>
    <property type="project" value="InterPro"/>
</dbReference>
<dbReference type="PANTHER" id="PTHR47893">
    <property type="entry name" value="REGULATORY PROTEIN PCHR"/>
    <property type="match status" value="1"/>
</dbReference>
<reference evidence="5 7" key="1">
    <citation type="submission" date="2014-07" db="EMBL/GenBank/DDBJ databases">
        <title>Genome of Flavobacterium hydatis DSM 2063.</title>
        <authorList>
            <person name="Pipes S.E."/>
            <person name="Stropko S.J."/>
            <person name="Newman J.D."/>
        </authorList>
    </citation>
    <scope>NUCLEOTIDE SEQUENCE [LARGE SCALE GENOMIC DNA]</scope>
    <source>
        <strain evidence="5 7">DSM 2063</strain>
    </source>
</reference>
<dbReference type="InterPro" id="IPR018060">
    <property type="entry name" value="HTH_AraC"/>
</dbReference>
<dbReference type="InterPro" id="IPR020449">
    <property type="entry name" value="Tscrpt_reg_AraC-type_HTH"/>
</dbReference>
<keyword evidence="1" id="KW-0805">Transcription regulation</keyword>
<dbReference type="PRINTS" id="PR00032">
    <property type="entry name" value="HTHARAC"/>
</dbReference>
<evidence type="ECO:0000313" key="5">
    <source>
        <dbReference type="EMBL" id="KFF01767.1"/>
    </source>
</evidence>
<protein>
    <submittedName>
        <fullName evidence="5">AraC family transcriptional regulator</fullName>
    </submittedName>
</protein>
<evidence type="ECO:0000256" key="2">
    <source>
        <dbReference type="ARBA" id="ARBA00023125"/>
    </source>
</evidence>
<keyword evidence="2" id="KW-0238">DNA-binding</keyword>
<keyword evidence="3" id="KW-0804">Transcription</keyword>
<feature type="domain" description="HTH araC/xylS-type" evidence="4">
    <location>
        <begin position="233"/>
        <end position="331"/>
    </location>
</feature>
<accession>A0A085ZBF3</accession>
<dbReference type="eggNOG" id="COG2207">
    <property type="taxonomic scope" value="Bacteria"/>
</dbReference>
<dbReference type="Proteomes" id="UP000198424">
    <property type="component" value="Unassembled WGS sequence"/>
</dbReference>
<dbReference type="InterPro" id="IPR053142">
    <property type="entry name" value="PchR_regulatory_protein"/>
</dbReference>
<dbReference type="GO" id="GO:0043565">
    <property type="term" value="F:sequence-specific DNA binding"/>
    <property type="evidence" value="ECO:0007669"/>
    <property type="project" value="InterPro"/>
</dbReference>
<evidence type="ECO:0000256" key="1">
    <source>
        <dbReference type="ARBA" id="ARBA00023015"/>
    </source>
</evidence>
<dbReference type="InterPro" id="IPR009057">
    <property type="entry name" value="Homeodomain-like_sf"/>
</dbReference>
<evidence type="ECO:0000313" key="7">
    <source>
        <dbReference type="Proteomes" id="UP000028712"/>
    </source>
</evidence>
<dbReference type="SUPFAM" id="SSF46689">
    <property type="entry name" value="Homeodomain-like"/>
    <property type="match status" value="1"/>
</dbReference>
<dbReference type="Proteomes" id="UP000028712">
    <property type="component" value="Unassembled WGS sequence"/>
</dbReference>
<gene>
    <name evidence="6" type="ORF">B0A62_24950</name>
    <name evidence="5" type="ORF">IW20_25570</name>
</gene>
<evidence type="ECO:0000313" key="6">
    <source>
        <dbReference type="EMBL" id="OXA84781.1"/>
    </source>
</evidence>
<organism evidence="5 7">
    <name type="scientific">Flavobacterium hydatis</name>
    <name type="common">Cytophaga aquatilis</name>
    <dbReference type="NCBI Taxonomy" id="991"/>
    <lineage>
        <taxon>Bacteria</taxon>
        <taxon>Pseudomonadati</taxon>
        <taxon>Bacteroidota</taxon>
        <taxon>Flavobacteriia</taxon>
        <taxon>Flavobacteriales</taxon>
        <taxon>Flavobacteriaceae</taxon>
        <taxon>Flavobacterium</taxon>
    </lineage>
</organism>
<dbReference type="EMBL" id="JPRM01000066">
    <property type="protein sequence ID" value="KFF01767.1"/>
    <property type="molecule type" value="Genomic_DNA"/>
</dbReference>
<dbReference type="STRING" id="991.IW20_25570"/>
<dbReference type="SMART" id="SM00342">
    <property type="entry name" value="HTH_ARAC"/>
    <property type="match status" value="1"/>
</dbReference>
<dbReference type="AlphaFoldDB" id="A0A085ZBF3"/>
<dbReference type="OrthoDB" id="2666928at2"/>
<proteinExistence type="predicted"/>
<comment type="caution">
    <text evidence="5">The sequence shown here is derived from an EMBL/GenBank/DDBJ whole genome shotgun (WGS) entry which is preliminary data.</text>
</comment>
<dbReference type="Pfam" id="PF12833">
    <property type="entry name" value="HTH_18"/>
    <property type="match status" value="1"/>
</dbReference>
<evidence type="ECO:0000256" key="3">
    <source>
        <dbReference type="ARBA" id="ARBA00023163"/>
    </source>
</evidence>
<sequence>MKNIYLKAGKAQDVFNELKESLKGTLTLNNEEYNLALESDFVKGDIEGIAFQEGMTYMQFELVFSDDVMLSMESFKTSPILFVYCSEGVLKHSFGISGDKKSLKKYNSGVLKSTTSINSILYFEKNVPIKFSIIGVGISLTTNAHNDDLINKLKNTFLNKRENYLDIRFQNFKITEKIEEFNGITQTGIVRNLLKKGILQIILAMEIEQHTDSFTKISQAITCLTLKQIDEIKRISNFIMNFPSEQFTIKFLAQKTGLSPNKLQEGFKLVHNRTVNDFITFMRIEKAECLIRTSDLNISEIVYSIGFTSRSYFSKIFKQKYNCSPKDYKYNQNSIAKTA</sequence>
<dbReference type="PROSITE" id="PS01124">
    <property type="entry name" value="HTH_ARAC_FAMILY_2"/>
    <property type="match status" value="1"/>
</dbReference>
<dbReference type="EMBL" id="MUGY01000067">
    <property type="protein sequence ID" value="OXA84781.1"/>
    <property type="molecule type" value="Genomic_DNA"/>
</dbReference>